<dbReference type="SMART" id="SM00212">
    <property type="entry name" value="UBCc"/>
    <property type="match status" value="1"/>
</dbReference>
<dbReference type="CDD" id="cd23809">
    <property type="entry name" value="UBCc_UBE2Z"/>
    <property type="match status" value="1"/>
</dbReference>
<dbReference type="GO" id="GO:0043066">
    <property type="term" value="P:negative regulation of apoptotic process"/>
    <property type="evidence" value="ECO:0007669"/>
    <property type="project" value="TreeGrafter"/>
</dbReference>
<dbReference type="PROSITE" id="PS50127">
    <property type="entry name" value="UBC_2"/>
    <property type="match status" value="1"/>
</dbReference>
<evidence type="ECO:0000256" key="14">
    <source>
        <dbReference type="ARBA" id="ARBA00042401"/>
    </source>
</evidence>
<keyword evidence="5" id="KW-0808">Transferase</keyword>
<dbReference type="GO" id="GO:0061631">
    <property type="term" value="F:ubiquitin conjugating enzyme activity"/>
    <property type="evidence" value="ECO:0007669"/>
    <property type="project" value="UniProtKB-EC"/>
</dbReference>
<keyword evidence="18" id="KW-1185">Reference proteome</keyword>
<proteinExistence type="predicted"/>
<dbReference type="AlphaFoldDB" id="A0AA88YHC1"/>
<evidence type="ECO:0000256" key="15">
    <source>
        <dbReference type="SAM" id="MobiDB-lite"/>
    </source>
</evidence>
<comment type="subcellular location">
    <subcellularLocation>
        <location evidence="2">Cytoplasm</location>
    </subcellularLocation>
    <subcellularLocation>
        <location evidence="1">Nucleus</location>
    </subcellularLocation>
</comment>
<keyword evidence="4" id="KW-0963">Cytoplasm</keyword>
<feature type="domain" description="UBC core" evidence="16">
    <location>
        <begin position="47"/>
        <end position="201"/>
    </location>
</feature>
<keyword evidence="8" id="KW-0833">Ubl conjugation pathway</keyword>
<dbReference type="FunFam" id="3.10.110.10:FF:000046">
    <property type="entry name" value="Ubiquitin-conjugating enzyme E2 Z"/>
    <property type="match status" value="1"/>
</dbReference>
<dbReference type="GO" id="GO:0006915">
    <property type="term" value="P:apoptotic process"/>
    <property type="evidence" value="ECO:0007669"/>
    <property type="project" value="UniProtKB-KW"/>
</dbReference>
<dbReference type="EC" id="2.3.2.23" evidence="3"/>
<evidence type="ECO:0000256" key="1">
    <source>
        <dbReference type="ARBA" id="ARBA00004123"/>
    </source>
</evidence>
<dbReference type="Pfam" id="PF00179">
    <property type="entry name" value="UQ_con"/>
    <property type="match status" value="1"/>
</dbReference>
<evidence type="ECO:0000256" key="7">
    <source>
        <dbReference type="ARBA" id="ARBA00022741"/>
    </source>
</evidence>
<dbReference type="GO" id="GO:0005737">
    <property type="term" value="C:cytoplasm"/>
    <property type="evidence" value="ECO:0007669"/>
    <property type="project" value="UniProtKB-SubCell"/>
</dbReference>
<protein>
    <recommendedName>
        <fullName evidence="11">Ubiquitin-conjugating enzyme E2 Z</fullName>
        <ecNumber evidence="3">2.3.2.23</ecNumber>
    </recommendedName>
    <alternativeName>
        <fullName evidence="12">E2 ubiquitin-conjugating enzyme Z</fullName>
    </alternativeName>
    <alternativeName>
        <fullName evidence="14">Ubiquitin carrier protein Z</fullName>
    </alternativeName>
    <alternativeName>
        <fullName evidence="13">Ubiquitin-protein ligase Z</fullName>
    </alternativeName>
</protein>
<dbReference type="SUPFAM" id="SSF54495">
    <property type="entry name" value="UBC-like"/>
    <property type="match status" value="1"/>
</dbReference>
<dbReference type="Proteomes" id="UP001186944">
    <property type="component" value="Unassembled WGS sequence"/>
</dbReference>
<evidence type="ECO:0000256" key="10">
    <source>
        <dbReference type="ARBA" id="ARBA00023242"/>
    </source>
</evidence>
<evidence type="ECO:0000256" key="2">
    <source>
        <dbReference type="ARBA" id="ARBA00004496"/>
    </source>
</evidence>
<feature type="compositionally biased region" description="Polar residues" evidence="15">
    <location>
        <begin position="333"/>
        <end position="346"/>
    </location>
</feature>
<comment type="caution">
    <text evidence="17">The sequence shown here is derived from an EMBL/GenBank/DDBJ whole genome shotgun (WGS) entry which is preliminary data.</text>
</comment>
<dbReference type="GO" id="GO:0005524">
    <property type="term" value="F:ATP binding"/>
    <property type="evidence" value="ECO:0007669"/>
    <property type="project" value="UniProtKB-KW"/>
</dbReference>
<evidence type="ECO:0000313" key="17">
    <source>
        <dbReference type="EMBL" id="KAK3101397.1"/>
    </source>
</evidence>
<organism evidence="17 18">
    <name type="scientific">Pinctada imbricata</name>
    <name type="common">Atlantic pearl-oyster</name>
    <name type="synonym">Pinctada martensii</name>
    <dbReference type="NCBI Taxonomy" id="66713"/>
    <lineage>
        <taxon>Eukaryota</taxon>
        <taxon>Metazoa</taxon>
        <taxon>Spiralia</taxon>
        <taxon>Lophotrochozoa</taxon>
        <taxon>Mollusca</taxon>
        <taxon>Bivalvia</taxon>
        <taxon>Autobranchia</taxon>
        <taxon>Pteriomorphia</taxon>
        <taxon>Pterioida</taxon>
        <taxon>Pterioidea</taxon>
        <taxon>Pteriidae</taxon>
        <taxon>Pinctada</taxon>
    </lineage>
</organism>
<keyword evidence="10" id="KW-0539">Nucleus</keyword>
<keyword evidence="6" id="KW-0053">Apoptosis</keyword>
<dbReference type="Gene3D" id="3.10.110.10">
    <property type="entry name" value="Ubiquitin Conjugating Enzyme"/>
    <property type="match status" value="1"/>
</dbReference>
<name>A0AA88YHC1_PINIB</name>
<dbReference type="GO" id="GO:0005634">
    <property type="term" value="C:nucleus"/>
    <property type="evidence" value="ECO:0007669"/>
    <property type="project" value="UniProtKB-SubCell"/>
</dbReference>
<evidence type="ECO:0000256" key="12">
    <source>
        <dbReference type="ARBA" id="ARBA00041798"/>
    </source>
</evidence>
<feature type="compositionally biased region" description="Polar residues" evidence="15">
    <location>
        <begin position="367"/>
        <end position="376"/>
    </location>
</feature>
<evidence type="ECO:0000256" key="6">
    <source>
        <dbReference type="ARBA" id="ARBA00022703"/>
    </source>
</evidence>
<keyword evidence="7" id="KW-0547">Nucleotide-binding</keyword>
<evidence type="ECO:0000256" key="9">
    <source>
        <dbReference type="ARBA" id="ARBA00022840"/>
    </source>
</evidence>
<dbReference type="PANTHER" id="PTHR46116">
    <property type="entry name" value="(E3-INDEPENDENT) E2 UBIQUITIN-CONJUGATING ENZYME"/>
    <property type="match status" value="1"/>
</dbReference>
<evidence type="ECO:0000256" key="3">
    <source>
        <dbReference type="ARBA" id="ARBA00012486"/>
    </source>
</evidence>
<evidence type="ECO:0000256" key="13">
    <source>
        <dbReference type="ARBA" id="ARBA00042316"/>
    </source>
</evidence>
<dbReference type="InterPro" id="IPR000608">
    <property type="entry name" value="UBC"/>
</dbReference>
<keyword evidence="9" id="KW-0067">ATP-binding</keyword>
<evidence type="ECO:0000313" key="18">
    <source>
        <dbReference type="Proteomes" id="UP001186944"/>
    </source>
</evidence>
<dbReference type="EMBL" id="VSWD01000005">
    <property type="protein sequence ID" value="KAK3101397.1"/>
    <property type="molecule type" value="Genomic_DNA"/>
</dbReference>
<gene>
    <name evidence="17" type="ORF">FSP39_003217</name>
</gene>
<dbReference type="GO" id="GO:0004869">
    <property type="term" value="F:cysteine-type endopeptidase inhibitor activity"/>
    <property type="evidence" value="ECO:0007669"/>
    <property type="project" value="TreeGrafter"/>
</dbReference>
<dbReference type="InterPro" id="IPR016135">
    <property type="entry name" value="UBQ-conjugating_enzyme/RWD"/>
</dbReference>
<sequence length="389" mass="43318">MATSVEEVESGNLGSLGVVMDEVITNLSASWDPLSSSDWDKEKPNKQCILRIKRDIMSIYNEPPPCMCIVPDKDDITRIHALITGPFDTPYEGGFFYFLIRCPPDYPIRPPRVKLMTTGSGQVRFNPNMYKNGKVCLSILGTWSGPAWSPAQSLSSVLISIQSLMNEKPYHNEPGFERERMSGDVKRYNDIIQHETLRVAVCEMLENKSSCPTALREVMEKSFSDYFDYYKTVCMNHMNQEGQSMQDPFGEKRGSFNYAGLLKRLEAIKTSIAESNEESSEELSDSDMDTSANESLSESPDKHKRNSKEPSGYNDSGTFKRESGEPVNKSNKELPSTSQACDNTNHIAVAFQSGDISTNRKELSANGGPSMNNYGSSVDAPISHASESR</sequence>
<reference evidence="17" key="1">
    <citation type="submission" date="2019-08" db="EMBL/GenBank/DDBJ databases">
        <title>The improved chromosome-level genome for the pearl oyster Pinctada fucata martensii using PacBio sequencing and Hi-C.</title>
        <authorList>
            <person name="Zheng Z."/>
        </authorList>
    </citation>
    <scope>NUCLEOTIDE SEQUENCE</scope>
    <source>
        <strain evidence="17">ZZ-2019</strain>
        <tissue evidence="17">Adductor muscle</tissue>
    </source>
</reference>
<dbReference type="PANTHER" id="PTHR46116:SF26">
    <property type="entry name" value="UBIQUITIN-CONJUGATING ENZYME E2 Z"/>
    <property type="match status" value="1"/>
</dbReference>
<feature type="region of interest" description="Disordered" evidence="15">
    <location>
        <begin position="273"/>
        <end position="389"/>
    </location>
</feature>
<accession>A0AA88YHC1</accession>
<evidence type="ECO:0000256" key="5">
    <source>
        <dbReference type="ARBA" id="ARBA00022679"/>
    </source>
</evidence>
<evidence type="ECO:0000256" key="4">
    <source>
        <dbReference type="ARBA" id="ARBA00022490"/>
    </source>
</evidence>
<evidence type="ECO:0000259" key="16">
    <source>
        <dbReference type="PROSITE" id="PS50127"/>
    </source>
</evidence>
<feature type="compositionally biased region" description="Acidic residues" evidence="15">
    <location>
        <begin position="275"/>
        <end position="288"/>
    </location>
</feature>
<evidence type="ECO:0000256" key="11">
    <source>
        <dbReference type="ARBA" id="ARBA00039894"/>
    </source>
</evidence>
<evidence type="ECO:0000256" key="8">
    <source>
        <dbReference type="ARBA" id="ARBA00022786"/>
    </source>
</evidence>